<evidence type="ECO:0000313" key="8">
    <source>
        <dbReference type="EMBL" id="KAF3057723.1"/>
    </source>
</evidence>
<evidence type="ECO:0000256" key="2">
    <source>
        <dbReference type="ARBA" id="ARBA00022729"/>
    </source>
</evidence>
<feature type="domain" description="LysM" evidence="7">
    <location>
        <begin position="453"/>
        <end position="499"/>
    </location>
</feature>
<proteinExistence type="inferred from homology"/>
<evidence type="ECO:0000256" key="3">
    <source>
        <dbReference type="ARBA" id="ARBA00023026"/>
    </source>
</evidence>
<gene>
    <name evidence="8" type="ORF">CFAM422_012265</name>
</gene>
<evidence type="ECO:0000256" key="1">
    <source>
        <dbReference type="ARBA" id="ARBA00022669"/>
    </source>
</evidence>
<dbReference type="EMBL" id="QLNT01000028">
    <property type="protein sequence ID" value="KAF3057723.1"/>
    <property type="molecule type" value="Genomic_DNA"/>
</dbReference>
<dbReference type="PANTHER" id="PTHR34997:SF2">
    <property type="entry name" value="LYSM DOMAIN-CONTAINING PROTEIN-RELATED"/>
    <property type="match status" value="1"/>
</dbReference>
<dbReference type="SUPFAM" id="SSF54106">
    <property type="entry name" value="LysM domain"/>
    <property type="match status" value="6"/>
</dbReference>
<evidence type="ECO:0000259" key="7">
    <source>
        <dbReference type="PROSITE" id="PS51782"/>
    </source>
</evidence>
<feature type="domain" description="LysM" evidence="7">
    <location>
        <begin position="287"/>
        <end position="333"/>
    </location>
</feature>
<comment type="similarity">
    <text evidence="4">Belongs to the secreted LysM effector family.</text>
</comment>
<feature type="domain" description="LysM" evidence="7">
    <location>
        <begin position="537"/>
        <end position="583"/>
    </location>
</feature>
<feature type="region of interest" description="Disordered" evidence="5">
    <location>
        <begin position="91"/>
        <end position="116"/>
    </location>
</feature>
<keyword evidence="2 6" id="KW-0732">Signal</keyword>
<feature type="compositionally biased region" description="Low complexity" evidence="5">
    <location>
        <begin position="95"/>
        <end position="116"/>
    </location>
</feature>
<keyword evidence="3" id="KW-0843">Virulence</keyword>
<reference evidence="8 9" key="1">
    <citation type="submission" date="2018-06" db="EMBL/GenBank/DDBJ databases">
        <title>Genome analysis of cellulolytic fungus Trichoderma lentiforme CFAM-422.</title>
        <authorList>
            <person name="Steindorff A.S."/>
            <person name="Formighieri E.F."/>
            <person name="Midorikawa G.E.O."/>
            <person name="Tamietti M.S."/>
            <person name="Ramos E.Z."/>
            <person name="Silva A.S."/>
            <person name="Bon E.P.S."/>
            <person name="Mendes T.D."/>
            <person name="Damaso M.C.T."/>
            <person name="Favaro L.C.L."/>
        </authorList>
    </citation>
    <scope>NUCLEOTIDE SEQUENCE [LARGE SCALE GENOMIC DNA]</scope>
    <source>
        <strain evidence="8 9">CFAM-422</strain>
    </source>
</reference>
<dbReference type="CDD" id="cd00118">
    <property type="entry name" value="LysM"/>
    <property type="match status" value="7"/>
</dbReference>
<feature type="domain" description="LysM" evidence="7">
    <location>
        <begin position="125"/>
        <end position="171"/>
    </location>
</feature>
<dbReference type="PANTHER" id="PTHR34997">
    <property type="entry name" value="AM15"/>
    <property type="match status" value="1"/>
</dbReference>
<feature type="domain" description="LysM" evidence="7">
    <location>
        <begin position="204"/>
        <end position="250"/>
    </location>
</feature>
<dbReference type="Pfam" id="PF01476">
    <property type="entry name" value="LysM"/>
    <property type="match status" value="6"/>
</dbReference>
<dbReference type="InterPro" id="IPR018392">
    <property type="entry name" value="LysM"/>
</dbReference>
<dbReference type="InterPro" id="IPR052210">
    <property type="entry name" value="LysM1-like"/>
</dbReference>
<dbReference type="PROSITE" id="PS51782">
    <property type="entry name" value="LYSM"/>
    <property type="match status" value="7"/>
</dbReference>
<dbReference type="AlphaFoldDB" id="A0A9P5C8I7"/>
<keyword evidence="9" id="KW-1185">Reference proteome</keyword>
<dbReference type="Gene3D" id="3.10.350.10">
    <property type="entry name" value="LysM domain"/>
    <property type="match status" value="7"/>
</dbReference>
<comment type="caution">
    <text evidence="8">The sequence shown here is derived from an EMBL/GenBank/DDBJ whole genome shotgun (WGS) entry which is preliminary data.</text>
</comment>
<keyword evidence="1" id="KW-0147">Chitin-binding</keyword>
<feature type="domain" description="LysM" evidence="7">
    <location>
        <begin position="370"/>
        <end position="416"/>
    </location>
</feature>
<evidence type="ECO:0000313" key="9">
    <source>
        <dbReference type="Proteomes" id="UP000801864"/>
    </source>
</evidence>
<feature type="signal peptide" evidence="6">
    <location>
        <begin position="1"/>
        <end position="20"/>
    </location>
</feature>
<feature type="domain" description="LysM" evidence="7">
    <location>
        <begin position="37"/>
        <end position="83"/>
    </location>
</feature>
<evidence type="ECO:0000256" key="6">
    <source>
        <dbReference type="SAM" id="SignalP"/>
    </source>
</evidence>
<evidence type="ECO:0000256" key="4">
    <source>
        <dbReference type="ARBA" id="ARBA00044955"/>
    </source>
</evidence>
<dbReference type="Proteomes" id="UP000801864">
    <property type="component" value="Unassembled WGS sequence"/>
</dbReference>
<feature type="chain" id="PRO_5040354722" evidence="6">
    <location>
        <begin position="21"/>
        <end position="798"/>
    </location>
</feature>
<organism evidence="8 9">
    <name type="scientific">Trichoderma lentiforme</name>
    <dbReference type="NCBI Taxonomy" id="1567552"/>
    <lineage>
        <taxon>Eukaryota</taxon>
        <taxon>Fungi</taxon>
        <taxon>Dikarya</taxon>
        <taxon>Ascomycota</taxon>
        <taxon>Pezizomycotina</taxon>
        <taxon>Sordariomycetes</taxon>
        <taxon>Hypocreomycetidae</taxon>
        <taxon>Hypocreales</taxon>
        <taxon>Hypocreaceae</taxon>
        <taxon>Trichoderma</taxon>
    </lineage>
</organism>
<dbReference type="GO" id="GO:0008061">
    <property type="term" value="F:chitin binding"/>
    <property type="evidence" value="ECO:0007669"/>
    <property type="project" value="UniProtKB-KW"/>
</dbReference>
<evidence type="ECO:0000256" key="5">
    <source>
        <dbReference type="SAM" id="MobiDB-lite"/>
    </source>
</evidence>
<accession>A0A9P5C8I7</accession>
<dbReference type="InterPro" id="IPR036779">
    <property type="entry name" value="LysM_dom_sf"/>
</dbReference>
<name>A0A9P5C8I7_9HYPO</name>
<dbReference type="SMART" id="SM00257">
    <property type="entry name" value="LysM"/>
    <property type="match status" value="6"/>
</dbReference>
<sequence>MRQSLAVVLWAAGLLAAAYTVDPPTTAPSDTIQDCTSWDVVSSSDTCQSIADFGFITLDQLYAYNPSLAKSGCPIIAGDSYCVEQNFGVPPPPSSTSKAASTTTTGNGVTTPTPTQTGMVSNCNKFHKVVSGDSCAVLASANGISLDTFYSWNPAVGTSCASLILDYYVCVGVISQGGSTTSKPGNGVSTPGPVQTGIVSNCNSFHLVVSGDTCPDIASKAGISLDNFYSWNPAVKSDCTQLLAGDYVCIGIIGGTTVKPTSTSSKPGNGISTPGPIQTGMIGSCNKFHLVVSGDSCPDLAASNAITLANFYAWNPAVKNDCTSLIVGDYVCVGIVGGTTVKPTSTSTKPGNGISTPGPIQTGMIGSCNKFHLVVSGDSCPALASSNAITLANFYAWNPAVKSDCTALIVGDYVCVGIVGGTTVKPTSTTTKPGNGITTPTPTQTGMVSNCNSFYLVKSGDSCATVAAAKGISLDNFYKWNPAVGTGCSSLLVSYYVCVNIVGGPTPTTMKTSKTTPGNGVATPTPTQAGMVTNCKTFHLVASGDSCQQIATNAKITLANFEKWNPGVGSTCIPIENLFVDIRRHPERIPEVRLFRWLVSSYHVPEGYQDGQAPWRMLVRTYFKDLPRQLRQENYERSIKSWRTIPLRMGPVIDRTEHDKAHSKMTCCRRDFISLYWNDKYRTLGGDWLIVVYLWANDRKWAKNTSVKDLISFSSVTGIRAWEWVKPVDSRSKAPYLFYELERDKDGTLKDTVFGGNAYKDYDPVPIQPGDPVPTRLSGLRQLMNEQARQLLYADYEF</sequence>
<protein>
    <submittedName>
        <fullName evidence="8">LysM domain-containing protein</fullName>
    </submittedName>
</protein>